<evidence type="ECO:0000256" key="2">
    <source>
        <dbReference type="PROSITE-ProRule" id="PRU01379"/>
    </source>
</evidence>
<keyword evidence="6" id="KW-1185">Reference proteome</keyword>
<feature type="compositionally biased region" description="Low complexity" evidence="3">
    <location>
        <begin position="376"/>
        <end position="402"/>
    </location>
</feature>
<proteinExistence type="inferred from homology"/>
<dbReference type="GO" id="GO:0006518">
    <property type="term" value="P:peptide metabolic process"/>
    <property type="evidence" value="ECO:0007669"/>
    <property type="project" value="TreeGrafter"/>
</dbReference>
<sequence>MEGEFERTHPVFSGIPAPSTARTEMMRLGLLTLQVVSGLYALRSDNGTSDLAYHSRQTQLDTVRRLHSAFPSLSRLEDLGKVAGSPVYVLVISRKPRRQFLVPRVYLLADFPAGSELLLKLASQLLHEHEHDDSVARIINGTEVHILFWPQPEVHATPRDDCSADDKGGELAGFPDYFDGKRAHHPSPKAQLVAHWLRGGRFLLGVHVRGGDGGTAMAYGFHNSVRDEDYEAPDEDVLRNLSLSYVQRQPEMKKGANTCPGGRVKGFPDGVTKAAAWHRKAGLVQDYAYVREGTLVLDLALSCCRVPSEKTLRKLWTDNRRAILHLLLQAERAVRGYVKADDGTHIPGALLTIRGRNIGFRRRRNRPTPKLPPCSMPSTPAAAATSSNGRRRGAAATASSTGGTKGRTRSIQLPEQLAVFRNLKNAKRFAIDIASEERGGWQLYRSADRSFAFLPRSAEEARRVCFRELLYRLPRRAEPDRSAFPAPLLPRSRFSVPVVGFRQYTPRLWLACAACIQQRVH</sequence>
<dbReference type="Gene3D" id="3.40.630.10">
    <property type="entry name" value="Zn peptidases"/>
    <property type="match status" value="1"/>
</dbReference>
<dbReference type="OrthoDB" id="10249045at2759"/>
<dbReference type="AlphaFoldDB" id="A0A9J6G229"/>
<dbReference type="InterPro" id="IPR000834">
    <property type="entry name" value="Peptidase_M14"/>
</dbReference>
<dbReference type="SUPFAM" id="SSF53187">
    <property type="entry name" value="Zn-dependent exopeptidases"/>
    <property type="match status" value="1"/>
</dbReference>
<dbReference type="GO" id="GO:0004181">
    <property type="term" value="F:metallocarboxypeptidase activity"/>
    <property type="evidence" value="ECO:0007669"/>
    <property type="project" value="InterPro"/>
</dbReference>
<accession>A0A9J6G229</accession>
<protein>
    <recommendedName>
        <fullName evidence="4">Peptidase M14 domain-containing protein</fullName>
    </recommendedName>
</protein>
<name>A0A9J6G229_HAELO</name>
<dbReference type="InterPro" id="IPR050753">
    <property type="entry name" value="Peptidase_M14_domain"/>
</dbReference>
<dbReference type="EMBL" id="JABSTR010000005">
    <property type="protein sequence ID" value="KAH9369341.1"/>
    <property type="molecule type" value="Genomic_DNA"/>
</dbReference>
<dbReference type="Pfam" id="PF00246">
    <property type="entry name" value="Peptidase_M14"/>
    <property type="match status" value="1"/>
</dbReference>
<dbReference type="GO" id="GO:0005615">
    <property type="term" value="C:extracellular space"/>
    <property type="evidence" value="ECO:0007669"/>
    <property type="project" value="TreeGrafter"/>
</dbReference>
<dbReference type="GO" id="GO:0016485">
    <property type="term" value="P:protein processing"/>
    <property type="evidence" value="ECO:0007669"/>
    <property type="project" value="TreeGrafter"/>
</dbReference>
<feature type="domain" description="Peptidase M14" evidence="4">
    <location>
        <begin position="52"/>
        <end position="330"/>
    </location>
</feature>
<dbReference type="Proteomes" id="UP000821853">
    <property type="component" value="Chromosome 3"/>
</dbReference>
<dbReference type="VEuPathDB" id="VectorBase:HLOH_056424"/>
<comment type="caution">
    <text evidence="2">Lacks conserved residue(s) required for the propagation of feature annotation.</text>
</comment>
<organism evidence="5 6">
    <name type="scientific">Haemaphysalis longicornis</name>
    <name type="common">Bush tick</name>
    <dbReference type="NCBI Taxonomy" id="44386"/>
    <lineage>
        <taxon>Eukaryota</taxon>
        <taxon>Metazoa</taxon>
        <taxon>Ecdysozoa</taxon>
        <taxon>Arthropoda</taxon>
        <taxon>Chelicerata</taxon>
        <taxon>Arachnida</taxon>
        <taxon>Acari</taxon>
        <taxon>Parasitiformes</taxon>
        <taxon>Ixodida</taxon>
        <taxon>Ixodoidea</taxon>
        <taxon>Ixodidae</taxon>
        <taxon>Haemaphysalinae</taxon>
        <taxon>Haemaphysalis</taxon>
    </lineage>
</organism>
<dbReference type="GO" id="GO:0008270">
    <property type="term" value="F:zinc ion binding"/>
    <property type="evidence" value="ECO:0007669"/>
    <property type="project" value="InterPro"/>
</dbReference>
<evidence type="ECO:0000259" key="4">
    <source>
        <dbReference type="PROSITE" id="PS52035"/>
    </source>
</evidence>
<evidence type="ECO:0000313" key="5">
    <source>
        <dbReference type="EMBL" id="KAH9369341.1"/>
    </source>
</evidence>
<comment type="caution">
    <text evidence="5">The sequence shown here is derived from an EMBL/GenBank/DDBJ whole genome shotgun (WGS) entry which is preliminary data.</text>
</comment>
<reference evidence="5 6" key="1">
    <citation type="journal article" date="2020" name="Cell">
        <title>Large-Scale Comparative Analyses of Tick Genomes Elucidate Their Genetic Diversity and Vector Capacities.</title>
        <authorList>
            <consortium name="Tick Genome and Microbiome Consortium (TIGMIC)"/>
            <person name="Jia N."/>
            <person name="Wang J."/>
            <person name="Shi W."/>
            <person name="Du L."/>
            <person name="Sun Y."/>
            <person name="Zhan W."/>
            <person name="Jiang J.F."/>
            <person name="Wang Q."/>
            <person name="Zhang B."/>
            <person name="Ji P."/>
            <person name="Bell-Sakyi L."/>
            <person name="Cui X.M."/>
            <person name="Yuan T.T."/>
            <person name="Jiang B.G."/>
            <person name="Yang W.F."/>
            <person name="Lam T.T."/>
            <person name="Chang Q.C."/>
            <person name="Ding S.J."/>
            <person name="Wang X.J."/>
            <person name="Zhu J.G."/>
            <person name="Ruan X.D."/>
            <person name="Zhao L."/>
            <person name="Wei J.T."/>
            <person name="Ye R.Z."/>
            <person name="Que T.C."/>
            <person name="Du C.H."/>
            <person name="Zhou Y.H."/>
            <person name="Cheng J.X."/>
            <person name="Dai P.F."/>
            <person name="Guo W.B."/>
            <person name="Han X.H."/>
            <person name="Huang E.J."/>
            <person name="Li L.F."/>
            <person name="Wei W."/>
            <person name="Gao Y.C."/>
            <person name="Liu J.Z."/>
            <person name="Shao H.Z."/>
            <person name="Wang X."/>
            <person name="Wang C.C."/>
            <person name="Yang T.C."/>
            <person name="Huo Q.B."/>
            <person name="Li W."/>
            <person name="Chen H.Y."/>
            <person name="Chen S.E."/>
            <person name="Zhou L.G."/>
            <person name="Ni X.B."/>
            <person name="Tian J.H."/>
            <person name="Sheng Y."/>
            <person name="Liu T."/>
            <person name="Pan Y.S."/>
            <person name="Xia L.Y."/>
            <person name="Li J."/>
            <person name="Zhao F."/>
            <person name="Cao W.C."/>
        </authorList>
    </citation>
    <scope>NUCLEOTIDE SEQUENCE [LARGE SCALE GENOMIC DNA]</scope>
    <source>
        <strain evidence="5">HaeL-2018</strain>
    </source>
</reference>
<evidence type="ECO:0000256" key="3">
    <source>
        <dbReference type="SAM" id="MobiDB-lite"/>
    </source>
</evidence>
<evidence type="ECO:0000313" key="6">
    <source>
        <dbReference type="Proteomes" id="UP000821853"/>
    </source>
</evidence>
<dbReference type="PANTHER" id="PTHR11532">
    <property type="entry name" value="PROTEASE M14 CARBOXYPEPTIDASE"/>
    <property type="match status" value="1"/>
</dbReference>
<feature type="region of interest" description="Disordered" evidence="3">
    <location>
        <begin position="359"/>
        <end position="408"/>
    </location>
</feature>
<dbReference type="PROSITE" id="PS52035">
    <property type="entry name" value="PEPTIDASE_M14"/>
    <property type="match status" value="1"/>
</dbReference>
<comment type="similarity">
    <text evidence="1 2">Belongs to the peptidase M14 family.</text>
</comment>
<evidence type="ECO:0000256" key="1">
    <source>
        <dbReference type="ARBA" id="ARBA00005988"/>
    </source>
</evidence>
<dbReference type="PANTHER" id="PTHR11532:SF84">
    <property type="entry name" value="CARBOXYPEPTIDASE M"/>
    <property type="match status" value="1"/>
</dbReference>
<gene>
    <name evidence="5" type="ORF">HPB48_018863</name>
</gene>